<reference evidence="2 3" key="1">
    <citation type="submission" date="2019-03" db="EMBL/GenBank/DDBJ databases">
        <title>First draft genome of Liparis tanakae, snailfish: a comprehensive survey of snailfish specific genes.</title>
        <authorList>
            <person name="Kim W."/>
            <person name="Song I."/>
            <person name="Jeong J.-H."/>
            <person name="Kim D."/>
            <person name="Kim S."/>
            <person name="Ryu S."/>
            <person name="Song J.Y."/>
            <person name="Lee S.K."/>
        </authorList>
    </citation>
    <scope>NUCLEOTIDE SEQUENCE [LARGE SCALE GENOMIC DNA]</scope>
    <source>
        <tissue evidence="2">Muscle</tissue>
    </source>
</reference>
<dbReference type="EMBL" id="SRLO01000702">
    <property type="protein sequence ID" value="TNN48316.1"/>
    <property type="molecule type" value="Genomic_DNA"/>
</dbReference>
<organism evidence="2 3">
    <name type="scientific">Liparis tanakae</name>
    <name type="common">Tanaka's snailfish</name>
    <dbReference type="NCBI Taxonomy" id="230148"/>
    <lineage>
        <taxon>Eukaryota</taxon>
        <taxon>Metazoa</taxon>
        <taxon>Chordata</taxon>
        <taxon>Craniata</taxon>
        <taxon>Vertebrata</taxon>
        <taxon>Euteleostomi</taxon>
        <taxon>Actinopterygii</taxon>
        <taxon>Neopterygii</taxon>
        <taxon>Teleostei</taxon>
        <taxon>Neoteleostei</taxon>
        <taxon>Acanthomorphata</taxon>
        <taxon>Eupercaria</taxon>
        <taxon>Perciformes</taxon>
        <taxon>Cottioidei</taxon>
        <taxon>Cottales</taxon>
        <taxon>Liparidae</taxon>
        <taxon>Liparis</taxon>
    </lineage>
</organism>
<protein>
    <submittedName>
        <fullName evidence="2">Uncharacterized protein</fullName>
    </submittedName>
</protein>
<dbReference type="AlphaFoldDB" id="A0A4Z2G425"/>
<name>A0A4Z2G425_9TELE</name>
<evidence type="ECO:0000313" key="3">
    <source>
        <dbReference type="Proteomes" id="UP000314294"/>
    </source>
</evidence>
<evidence type="ECO:0000313" key="2">
    <source>
        <dbReference type="EMBL" id="TNN48316.1"/>
    </source>
</evidence>
<dbReference type="Proteomes" id="UP000314294">
    <property type="component" value="Unassembled WGS sequence"/>
</dbReference>
<comment type="caution">
    <text evidence="2">The sequence shown here is derived from an EMBL/GenBank/DDBJ whole genome shotgun (WGS) entry which is preliminary data.</text>
</comment>
<gene>
    <name evidence="2" type="ORF">EYF80_041478</name>
</gene>
<evidence type="ECO:0000256" key="1">
    <source>
        <dbReference type="SAM" id="MobiDB-lite"/>
    </source>
</evidence>
<proteinExistence type="predicted"/>
<feature type="region of interest" description="Disordered" evidence="1">
    <location>
        <begin position="89"/>
        <end position="110"/>
    </location>
</feature>
<accession>A0A4Z2G425</accession>
<keyword evidence="3" id="KW-1185">Reference proteome</keyword>
<sequence length="143" mass="15445">MPMGEGAGGAGMLCSGLVLTCGRVARRRRCLGVLEKTGWISRYSMEEEATVPGGARGELRWPPANEKEAARFPAATCKLFLKARGQTAHYNQPSTTSPLQPALYNQPSTTSPLPPALYNQLYNQLYNHPSTTSSLQPALQPAL</sequence>